<dbReference type="Pfam" id="PF08531">
    <property type="entry name" value="Bac_rhamnosid_N"/>
    <property type="match status" value="2"/>
</dbReference>
<dbReference type="Gene3D" id="1.50.10.10">
    <property type="match status" value="1"/>
</dbReference>
<dbReference type="InterPro" id="IPR012341">
    <property type="entry name" value="6hp_glycosidase-like_sf"/>
</dbReference>
<reference evidence="4" key="1">
    <citation type="submission" date="2018-06" db="EMBL/GenBank/DDBJ databases">
        <authorList>
            <person name="Zhirakovskaya E."/>
        </authorList>
    </citation>
    <scope>NUCLEOTIDE SEQUENCE</scope>
</reference>
<feature type="domain" description="Alpha-L-rhamnosidase six-hairpin glycosidase" evidence="3">
    <location>
        <begin position="373"/>
        <end position="412"/>
    </location>
</feature>
<name>A0A3B1CJW5_9ZZZZ</name>
<dbReference type="Gene3D" id="2.60.120.260">
    <property type="entry name" value="Galactose-binding domain-like"/>
    <property type="match status" value="2"/>
</dbReference>
<dbReference type="InterPro" id="IPR008902">
    <property type="entry name" value="Rhamnosid_concanavalin"/>
</dbReference>
<dbReference type="Gene3D" id="2.60.40.10">
    <property type="entry name" value="Immunoglobulins"/>
    <property type="match status" value="1"/>
</dbReference>
<evidence type="ECO:0000313" key="4">
    <source>
        <dbReference type="EMBL" id="VAX28562.1"/>
    </source>
</evidence>
<dbReference type="InterPro" id="IPR035396">
    <property type="entry name" value="Bac_rhamnosid6H"/>
</dbReference>
<dbReference type="InterPro" id="IPR013737">
    <property type="entry name" value="Bac_rhamnosid_N"/>
</dbReference>
<dbReference type="PANTHER" id="PTHR33307">
    <property type="entry name" value="ALPHA-RHAMNOSIDASE (EUROFUNG)"/>
    <property type="match status" value="1"/>
</dbReference>
<organism evidence="4">
    <name type="scientific">hydrothermal vent metagenome</name>
    <dbReference type="NCBI Taxonomy" id="652676"/>
    <lineage>
        <taxon>unclassified sequences</taxon>
        <taxon>metagenomes</taxon>
        <taxon>ecological metagenomes</taxon>
    </lineage>
</organism>
<dbReference type="AlphaFoldDB" id="A0A3B1CJW5"/>
<dbReference type="Pfam" id="PF17389">
    <property type="entry name" value="Bac_rhamnosid6H"/>
    <property type="match status" value="1"/>
</dbReference>
<dbReference type="Pfam" id="PF05592">
    <property type="entry name" value="Bac_rhamnosid"/>
    <property type="match status" value="1"/>
</dbReference>
<feature type="domain" description="Bacterial alpha-L-rhamnosidase N-terminal" evidence="2">
    <location>
        <begin position="134"/>
        <end position="267"/>
    </location>
</feature>
<feature type="domain" description="Bacterial alpha-L-rhamnosidase N-terminal" evidence="2">
    <location>
        <begin position="85"/>
        <end position="123"/>
    </location>
</feature>
<keyword evidence="4" id="KW-0378">Hydrolase</keyword>
<keyword evidence="4" id="KW-0326">Glycosidase</keyword>
<feature type="domain" description="Alpha-L-rhamnosidase concanavalin-like" evidence="1">
    <location>
        <begin position="281"/>
        <end position="368"/>
    </location>
</feature>
<dbReference type="PANTHER" id="PTHR33307:SF6">
    <property type="entry name" value="ALPHA-RHAMNOSIDASE (EUROFUNG)-RELATED"/>
    <property type="match status" value="1"/>
</dbReference>
<gene>
    <name evidence="4" type="ORF">MNBD_IGNAVI01-1163</name>
</gene>
<feature type="non-terminal residue" evidence="4">
    <location>
        <position position="1"/>
    </location>
</feature>
<feature type="non-terminal residue" evidence="4">
    <location>
        <position position="413"/>
    </location>
</feature>
<proteinExistence type="predicted"/>
<protein>
    <submittedName>
        <fullName evidence="4">Alpha-L-rhamnosidase</fullName>
        <ecNumber evidence="4">3.2.1.40</ecNumber>
    </submittedName>
</protein>
<dbReference type="Pfam" id="PF25788">
    <property type="entry name" value="Ig_Rha78A_N"/>
    <property type="match status" value="1"/>
</dbReference>
<dbReference type="InterPro" id="IPR016007">
    <property type="entry name" value="Alpha_rhamnosid"/>
</dbReference>
<dbReference type="SUPFAM" id="SSF49785">
    <property type="entry name" value="Galactose-binding domain-like"/>
    <property type="match status" value="1"/>
</dbReference>
<accession>A0A3B1CJW5</accession>
<sequence length="413" mass="48083">SDQSIQIVYEGKKLNSRDKVYWKVKIWDQENETSYWSKTATWEMGLLDQSDWQAKWIGKEELQNVKVGQKNPALYFRKEFVIKNNIQNARAYISGLGYYELYINGKKVGDHVLSPNQTNYDRRQVDKFGDKRIANMSTRVLYETYDISSYLQKGKNVAAVILGNGWYFRSEREEYLPLSYDLPRFITQIEVGYADDTMQKIVSDETWKDSKGPIVENSIYYGEVYDARLEKPDWNKKGFDDSKWEYAKVVRAPEGKLCAQMSPPDRVVGIIQPVKITTPREGIYRYDFGTMFSGWVKLKVEGKRGTKLKLTFFEDNGNTYEQTDTYILKGEGVEEWEPRFTWHAFRYVEVSGSPVTLTLDNLEGQIVHTDVRSAGTFKSSNDLFNRILTDYKKTQLDNMHGGVPSDCPHRERR</sequence>
<dbReference type="GO" id="GO:0005975">
    <property type="term" value="P:carbohydrate metabolic process"/>
    <property type="evidence" value="ECO:0007669"/>
    <property type="project" value="InterPro"/>
</dbReference>
<evidence type="ECO:0000259" key="3">
    <source>
        <dbReference type="Pfam" id="PF17389"/>
    </source>
</evidence>
<dbReference type="InterPro" id="IPR013783">
    <property type="entry name" value="Ig-like_fold"/>
</dbReference>
<evidence type="ECO:0000259" key="2">
    <source>
        <dbReference type="Pfam" id="PF08531"/>
    </source>
</evidence>
<dbReference type="InterPro" id="IPR008979">
    <property type="entry name" value="Galactose-bd-like_sf"/>
</dbReference>
<dbReference type="GO" id="GO:0030596">
    <property type="term" value="F:alpha-L-rhamnosidase activity"/>
    <property type="evidence" value="ECO:0007669"/>
    <property type="project" value="UniProtKB-EC"/>
</dbReference>
<dbReference type="EMBL" id="UOGD01000418">
    <property type="protein sequence ID" value="VAX28562.1"/>
    <property type="molecule type" value="Genomic_DNA"/>
</dbReference>
<dbReference type="EC" id="3.2.1.40" evidence="4"/>
<evidence type="ECO:0000259" key="1">
    <source>
        <dbReference type="Pfam" id="PF05592"/>
    </source>
</evidence>